<dbReference type="GO" id="GO:0005524">
    <property type="term" value="F:ATP binding"/>
    <property type="evidence" value="ECO:0007669"/>
    <property type="project" value="UniProtKB-KW"/>
</dbReference>
<dbReference type="SMART" id="SM00845">
    <property type="entry name" value="GatB_Yqey"/>
    <property type="match status" value="1"/>
</dbReference>
<evidence type="ECO:0000256" key="4">
    <source>
        <dbReference type="ARBA" id="ARBA00022840"/>
    </source>
</evidence>
<dbReference type="PANTHER" id="PTHR11659">
    <property type="entry name" value="GLUTAMYL-TRNA GLN AMIDOTRANSFERASE SUBUNIT B MITOCHONDRIAL AND PROKARYOTIC PET112-RELATED"/>
    <property type="match status" value="1"/>
</dbReference>
<evidence type="ECO:0000313" key="10">
    <source>
        <dbReference type="Proteomes" id="UP000800092"/>
    </source>
</evidence>
<evidence type="ECO:0000313" key="9">
    <source>
        <dbReference type="EMBL" id="KAF2234036.1"/>
    </source>
</evidence>
<protein>
    <recommendedName>
        <fullName evidence="7">Glutamyl-tRNA(Gln) amidotransferase subunit B, mitochondrial</fullName>
        <shortName evidence="7">Glu-AdT subunit B</shortName>
        <ecNumber evidence="7">6.3.5.-</ecNumber>
    </recommendedName>
</protein>
<comment type="similarity">
    <text evidence="1 7">Belongs to the GatB/GatE family. GatB subfamily.</text>
</comment>
<dbReference type="Pfam" id="PF02934">
    <property type="entry name" value="GatB_N"/>
    <property type="match status" value="1"/>
</dbReference>
<dbReference type="GO" id="GO:0070681">
    <property type="term" value="P:glutaminyl-tRNAGln biosynthesis via transamidation"/>
    <property type="evidence" value="ECO:0007669"/>
    <property type="project" value="UniProtKB-UniRule"/>
</dbReference>
<dbReference type="InterPro" id="IPR014746">
    <property type="entry name" value="Gln_synth/guanido_kin_cat_dom"/>
</dbReference>
<reference evidence="9" key="1">
    <citation type="journal article" date="2020" name="Stud. Mycol.">
        <title>101 Dothideomycetes genomes: a test case for predicting lifestyles and emergence of pathogens.</title>
        <authorList>
            <person name="Haridas S."/>
            <person name="Albert R."/>
            <person name="Binder M."/>
            <person name="Bloem J."/>
            <person name="Labutti K."/>
            <person name="Salamov A."/>
            <person name="Andreopoulos B."/>
            <person name="Baker S."/>
            <person name="Barry K."/>
            <person name="Bills G."/>
            <person name="Bluhm B."/>
            <person name="Cannon C."/>
            <person name="Castanera R."/>
            <person name="Culley D."/>
            <person name="Daum C."/>
            <person name="Ezra D."/>
            <person name="Gonzalez J."/>
            <person name="Henrissat B."/>
            <person name="Kuo A."/>
            <person name="Liang C."/>
            <person name="Lipzen A."/>
            <person name="Lutzoni F."/>
            <person name="Magnuson J."/>
            <person name="Mondo S."/>
            <person name="Nolan M."/>
            <person name="Ohm R."/>
            <person name="Pangilinan J."/>
            <person name="Park H.-J."/>
            <person name="Ramirez L."/>
            <person name="Alfaro M."/>
            <person name="Sun H."/>
            <person name="Tritt A."/>
            <person name="Yoshinaga Y."/>
            <person name="Zwiers L.-H."/>
            <person name="Turgeon B."/>
            <person name="Goodwin S."/>
            <person name="Spatafora J."/>
            <person name="Crous P."/>
            <person name="Grigoriev I."/>
        </authorList>
    </citation>
    <scope>NUCLEOTIDE SEQUENCE</scope>
    <source>
        <strain evidence="9">Tuck. ex Michener</strain>
    </source>
</reference>
<dbReference type="InterPro" id="IPR004413">
    <property type="entry name" value="GatB"/>
</dbReference>
<evidence type="ECO:0000259" key="8">
    <source>
        <dbReference type="SMART" id="SM00845"/>
    </source>
</evidence>
<keyword evidence="7" id="KW-0496">Mitochondrion</keyword>
<comment type="subunit">
    <text evidence="7">Subunit of the heterotrimeric GatCAB amidotransferase (AdT) complex, composed of A, B and C subunits.</text>
</comment>
<dbReference type="GO" id="GO:0050567">
    <property type="term" value="F:glutaminyl-tRNA synthase (glutamine-hydrolyzing) activity"/>
    <property type="evidence" value="ECO:0007669"/>
    <property type="project" value="UniProtKB-UniRule"/>
</dbReference>
<dbReference type="OrthoDB" id="1722066at2759"/>
<name>A0A6A6H7H0_VIRVR</name>
<keyword evidence="5 7" id="KW-0648">Protein biosynthesis</keyword>
<sequence>MQSTTKLLHDSSETHRAVFICHSCLRTSAVRRNVRRSFFNSAIAREEHIAPPELGATVPFRKLLKDELKRQKLRGESKKSKHAPANRLLEKWELTVGIEIHVELNTAKKLFSTAATSTNQPPNTHVAHFDAAIPGTQPQFQKETLIPALRAALALNCTIHRKSAFDRKHYFYQDQPAGYQITQYYEPFATSGSVVLYPHDGIAELDHPSITIPIKQVQMEQDTAKTLHQPPSTHLLDFNRVSHPLVEIITEPVIHHPATAAACVRKIQSLLRAVDACTLGMELGGLRADVNVSVRPRPQLGQEIALGQRTEIKNLSSFKAVEGAIIAERDRQIEVLEAGGSIDGETRGWTLGGTQTTMLRGKEGEVDYRYMPDPDIPPLLIGNDLLHHLQMTMLNLPDDLVMSKLASTPYGLSVLDAIVLVATEDGDRLEYYMELVTQLQGLLSAEEFTKARAGKLAGNWVLHELGSLLATSDISWHDQPVKETHLASILVRLIRREITSKTSKQLLAMIFNGDPRPVEKIIEDENLSLRPMSKEEYLSLAQNLIAENGDMVRAITEKNQKGKIMWFVGQMMRQGEEGRMEADKAKKVLEELMEL</sequence>
<evidence type="ECO:0000256" key="2">
    <source>
        <dbReference type="ARBA" id="ARBA00022598"/>
    </source>
</evidence>
<dbReference type="InterPro" id="IPR017959">
    <property type="entry name" value="Asn/Gln-tRNA_amidoTrfase_suB/E"/>
</dbReference>
<dbReference type="EC" id="6.3.5.-" evidence="7"/>
<dbReference type="NCBIfam" id="TIGR00133">
    <property type="entry name" value="gatB"/>
    <property type="match status" value="1"/>
</dbReference>
<keyword evidence="10" id="KW-1185">Reference proteome</keyword>
<dbReference type="GO" id="GO:0016740">
    <property type="term" value="F:transferase activity"/>
    <property type="evidence" value="ECO:0007669"/>
    <property type="project" value="UniProtKB-KW"/>
</dbReference>
<comment type="function">
    <text evidence="7">Allows the formation of correctly charged Gln-tRNA(Gln) through the transamidation of misacylated Glu-tRNA(Gln) in the mitochondria. The reaction takes place in the presence of glutamine and ATP through an activated gamma-phospho-Glu-tRNA(Gln).</text>
</comment>
<dbReference type="NCBIfam" id="NF004012">
    <property type="entry name" value="PRK05477.1-2"/>
    <property type="match status" value="1"/>
</dbReference>
<dbReference type="Pfam" id="PF02637">
    <property type="entry name" value="GatB_Yqey"/>
    <property type="match status" value="1"/>
</dbReference>
<dbReference type="InterPro" id="IPR017958">
    <property type="entry name" value="Gln-tRNA_amidoTrfase_suB_CS"/>
</dbReference>
<dbReference type="HAMAP" id="MF_00121">
    <property type="entry name" value="GatB"/>
    <property type="match status" value="1"/>
</dbReference>
<dbReference type="GO" id="GO:0005739">
    <property type="term" value="C:mitochondrion"/>
    <property type="evidence" value="ECO:0007669"/>
    <property type="project" value="UniProtKB-SubCell"/>
</dbReference>
<evidence type="ECO:0000256" key="1">
    <source>
        <dbReference type="ARBA" id="ARBA00005306"/>
    </source>
</evidence>
<comment type="subcellular location">
    <subcellularLocation>
        <location evidence="7">Mitochondrion</location>
    </subcellularLocation>
</comment>
<keyword evidence="4 7" id="KW-0067">ATP-binding</keyword>
<gene>
    <name evidence="9" type="ORF">EV356DRAFT_447275</name>
</gene>
<keyword evidence="3 7" id="KW-0547">Nucleotide-binding</keyword>
<dbReference type="EMBL" id="ML991801">
    <property type="protein sequence ID" value="KAF2234036.1"/>
    <property type="molecule type" value="Genomic_DNA"/>
</dbReference>
<keyword evidence="9" id="KW-0808">Transferase</keyword>
<proteinExistence type="inferred from homology"/>
<evidence type="ECO:0000256" key="7">
    <source>
        <dbReference type="HAMAP-Rule" id="MF_03147"/>
    </source>
</evidence>
<evidence type="ECO:0000256" key="6">
    <source>
        <dbReference type="ARBA" id="ARBA00047913"/>
    </source>
</evidence>
<accession>A0A6A6H7H0</accession>
<feature type="domain" description="Asn/Gln amidotransferase" evidence="8">
    <location>
        <begin position="446"/>
        <end position="593"/>
    </location>
</feature>
<dbReference type="InterPro" id="IPR018027">
    <property type="entry name" value="Asn/Gln_amidotransferase"/>
</dbReference>
<organism evidence="9 10">
    <name type="scientific">Viridothelium virens</name>
    <name type="common">Speckled blister lichen</name>
    <name type="synonym">Trypethelium virens</name>
    <dbReference type="NCBI Taxonomy" id="1048519"/>
    <lineage>
        <taxon>Eukaryota</taxon>
        <taxon>Fungi</taxon>
        <taxon>Dikarya</taxon>
        <taxon>Ascomycota</taxon>
        <taxon>Pezizomycotina</taxon>
        <taxon>Dothideomycetes</taxon>
        <taxon>Dothideomycetes incertae sedis</taxon>
        <taxon>Trypetheliales</taxon>
        <taxon>Trypetheliaceae</taxon>
        <taxon>Viridothelium</taxon>
    </lineage>
</organism>
<dbReference type="PROSITE" id="PS01234">
    <property type="entry name" value="GATB"/>
    <property type="match status" value="1"/>
</dbReference>
<dbReference type="SUPFAM" id="SSF89095">
    <property type="entry name" value="GatB/YqeY motif"/>
    <property type="match status" value="1"/>
</dbReference>
<evidence type="ECO:0000256" key="5">
    <source>
        <dbReference type="ARBA" id="ARBA00022917"/>
    </source>
</evidence>
<dbReference type="GO" id="GO:0030956">
    <property type="term" value="C:glutamyl-tRNA(Gln) amidotransferase complex"/>
    <property type="evidence" value="ECO:0007669"/>
    <property type="project" value="UniProtKB-UniRule"/>
</dbReference>
<dbReference type="PANTHER" id="PTHR11659:SF0">
    <property type="entry name" value="GLUTAMYL-TRNA(GLN) AMIDOTRANSFERASE SUBUNIT B, MITOCHONDRIAL"/>
    <property type="match status" value="1"/>
</dbReference>
<dbReference type="GO" id="GO:0032543">
    <property type="term" value="P:mitochondrial translation"/>
    <property type="evidence" value="ECO:0007669"/>
    <property type="project" value="UniProtKB-UniRule"/>
</dbReference>
<comment type="catalytic activity">
    <reaction evidence="6 7">
        <text>L-glutamyl-tRNA(Gln) + L-glutamine + ATP + H2O = L-glutaminyl-tRNA(Gln) + L-glutamate + ADP + phosphate + H(+)</text>
        <dbReference type="Rhea" id="RHEA:17521"/>
        <dbReference type="Rhea" id="RHEA-COMP:9681"/>
        <dbReference type="Rhea" id="RHEA-COMP:9684"/>
        <dbReference type="ChEBI" id="CHEBI:15377"/>
        <dbReference type="ChEBI" id="CHEBI:15378"/>
        <dbReference type="ChEBI" id="CHEBI:29985"/>
        <dbReference type="ChEBI" id="CHEBI:30616"/>
        <dbReference type="ChEBI" id="CHEBI:43474"/>
        <dbReference type="ChEBI" id="CHEBI:58359"/>
        <dbReference type="ChEBI" id="CHEBI:78520"/>
        <dbReference type="ChEBI" id="CHEBI:78521"/>
        <dbReference type="ChEBI" id="CHEBI:456216"/>
    </reaction>
</comment>
<evidence type="ECO:0000256" key="3">
    <source>
        <dbReference type="ARBA" id="ARBA00022741"/>
    </source>
</evidence>
<dbReference type="Proteomes" id="UP000800092">
    <property type="component" value="Unassembled WGS sequence"/>
</dbReference>
<dbReference type="AlphaFoldDB" id="A0A6A6H7H0"/>
<dbReference type="InterPro" id="IPR006075">
    <property type="entry name" value="Asn/Gln-tRNA_Trfase_suB/E_cat"/>
</dbReference>
<dbReference type="InterPro" id="IPR003789">
    <property type="entry name" value="Asn/Gln_tRNA_amidoTrase-B-like"/>
</dbReference>
<keyword evidence="2 7" id="KW-0436">Ligase</keyword>
<dbReference type="SUPFAM" id="SSF55931">
    <property type="entry name" value="Glutamine synthetase/guanido kinase"/>
    <property type="match status" value="1"/>
</dbReference>